<dbReference type="Proteomes" id="UP000735302">
    <property type="component" value="Unassembled WGS sequence"/>
</dbReference>
<dbReference type="AlphaFoldDB" id="A0AAV4ADD4"/>
<name>A0AAV4ADD4_9GAST</name>
<keyword evidence="2" id="KW-1185">Reference proteome</keyword>
<protein>
    <submittedName>
        <fullName evidence="1">Uncharacterized protein</fullName>
    </submittedName>
</protein>
<proteinExistence type="predicted"/>
<sequence>MCEIIATLFTGGLNLTTTIMNDIFRIRTHFCLSFSLESPQVWQLTAAAAGLDSFSLGSGGDWECASDSSYLTSSHPLLAALIPVFTFRLQLSG</sequence>
<evidence type="ECO:0000313" key="1">
    <source>
        <dbReference type="EMBL" id="GFO04229.1"/>
    </source>
</evidence>
<dbReference type="EMBL" id="BLXT01003738">
    <property type="protein sequence ID" value="GFO04229.1"/>
    <property type="molecule type" value="Genomic_DNA"/>
</dbReference>
<organism evidence="1 2">
    <name type="scientific">Plakobranchus ocellatus</name>
    <dbReference type="NCBI Taxonomy" id="259542"/>
    <lineage>
        <taxon>Eukaryota</taxon>
        <taxon>Metazoa</taxon>
        <taxon>Spiralia</taxon>
        <taxon>Lophotrochozoa</taxon>
        <taxon>Mollusca</taxon>
        <taxon>Gastropoda</taxon>
        <taxon>Heterobranchia</taxon>
        <taxon>Euthyneura</taxon>
        <taxon>Panpulmonata</taxon>
        <taxon>Sacoglossa</taxon>
        <taxon>Placobranchoidea</taxon>
        <taxon>Plakobranchidae</taxon>
        <taxon>Plakobranchus</taxon>
    </lineage>
</organism>
<comment type="caution">
    <text evidence="1">The sequence shown here is derived from an EMBL/GenBank/DDBJ whole genome shotgun (WGS) entry which is preliminary data.</text>
</comment>
<gene>
    <name evidence="1" type="ORF">PoB_003073400</name>
</gene>
<accession>A0AAV4ADD4</accession>
<reference evidence="1 2" key="1">
    <citation type="journal article" date="2021" name="Elife">
        <title>Chloroplast acquisition without the gene transfer in kleptoplastic sea slugs, Plakobranchus ocellatus.</title>
        <authorList>
            <person name="Maeda T."/>
            <person name="Takahashi S."/>
            <person name="Yoshida T."/>
            <person name="Shimamura S."/>
            <person name="Takaki Y."/>
            <person name="Nagai Y."/>
            <person name="Toyoda A."/>
            <person name="Suzuki Y."/>
            <person name="Arimoto A."/>
            <person name="Ishii H."/>
            <person name="Satoh N."/>
            <person name="Nishiyama T."/>
            <person name="Hasebe M."/>
            <person name="Maruyama T."/>
            <person name="Minagawa J."/>
            <person name="Obokata J."/>
            <person name="Shigenobu S."/>
        </authorList>
    </citation>
    <scope>NUCLEOTIDE SEQUENCE [LARGE SCALE GENOMIC DNA]</scope>
</reference>
<evidence type="ECO:0000313" key="2">
    <source>
        <dbReference type="Proteomes" id="UP000735302"/>
    </source>
</evidence>